<feature type="transmembrane region" description="Helical" evidence="7">
    <location>
        <begin position="325"/>
        <end position="350"/>
    </location>
</feature>
<dbReference type="InterPro" id="IPR051447">
    <property type="entry name" value="Lipoprotein-release_system"/>
</dbReference>
<dbReference type="GO" id="GO:0044874">
    <property type="term" value="P:lipoprotein localization to outer membrane"/>
    <property type="evidence" value="ECO:0007669"/>
    <property type="project" value="TreeGrafter"/>
</dbReference>
<evidence type="ECO:0000313" key="10">
    <source>
        <dbReference type="EMBL" id="KAB2933531.1"/>
    </source>
</evidence>
<dbReference type="InterPro" id="IPR025857">
    <property type="entry name" value="MacB_PCD"/>
</dbReference>
<accession>A0A833H2Q3</accession>
<name>A0A833H2Q3_9LEPT</name>
<dbReference type="PANTHER" id="PTHR30489:SF0">
    <property type="entry name" value="LIPOPROTEIN-RELEASING SYSTEM TRANSMEMBRANE PROTEIN LOLE"/>
    <property type="match status" value="1"/>
</dbReference>
<protein>
    <submittedName>
        <fullName evidence="10">ABC transporter permease</fullName>
    </submittedName>
</protein>
<proteinExistence type="inferred from homology"/>
<comment type="caution">
    <text evidence="10">The sequence shown here is derived from an EMBL/GenBank/DDBJ whole genome shotgun (WGS) entry which is preliminary data.</text>
</comment>
<keyword evidence="3" id="KW-1003">Cell membrane</keyword>
<feature type="domain" description="MacB-like periplasmic core" evidence="9">
    <location>
        <begin position="16"/>
        <end position="250"/>
    </location>
</feature>
<feature type="transmembrane region" description="Helical" evidence="7">
    <location>
        <begin position="285"/>
        <end position="304"/>
    </location>
</feature>
<dbReference type="Proteomes" id="UP000460298">
    <property type="component" value="Unassembled WGS sequence"/>
</dbReference>
<evidence type="ECO:0000256" key="2">
    <source>
        <dbReference type="ARBA" id="ARBA00005236"/>
    </source>
</evidence>
<evidence type="ECO:0000256" key="4">
    <source>
        <dbReference type="ARBA" id="ARBA00022692"/>
    </source>
</evidence>
<keyword evidence="5 7" id="KW-1133">Transmembrane helix</keyword>
<dbReference type="GO" id="GO:0098797">
    <property type="term" value="C:plasma membrane protein complex"/>
    <property type="evidence" value="ECO:0007669"/>
    <property type="project" value="TreeGrafter"/>
</dbReference>
<dbReference type="EMBL" id="WBUI01000005">
    <property type="protein sequence ID" value="KAB2933531.1"/>
    <property type="molecule type" value="Genomic_DNA"/>
</dbReference>
<evidence type="ECO:0000256" key="7">
    <source>
        <dbReference type="SAM" id="Phobius"/>
    </source>
</evidence>
<evidence type="ECO:0000259" key="8">
    <source>
        <dbReference type="Pfam" id="PF02687"/>
    </source>
</evidence>
<dbReference type="PANTHER" id="PTHR30489">
    <property type="entry name" value="LIPOPROTEIN-RELEASING SYSTEM TRANSMEMBRANE PROTEIN LOLE"/>
    <property type="match status" value="1"/>
</dbReference>
<evidence type="ECO:0000256" key="3">
    <source>
        <dbReference type="ARBA" id="ARBA00022475"/>
    </source>
</evidence>
<feature type="transmembrane region" description="Helical" evidence="7">
    <location>
        <begin position="20"/>
        <end position="44"/>
    </location>
</feature>
<organism evidence="10 11">
    <name type="scientific">Leptonema illini</name>
    <dbReference type="NCBI Taxonomy" id="183"/>
    <lineage>
        <taxon>Bacteria</taxon>
        <taxon>Pseudomonadati</taxon>
        <taxon>Spirochaetota</taxon>
        <taxon>Spirochaetia</taxon>
        <taxon>Leptospirales</taxon>
        <taxon>Leptospiraceae</taxon>
        <taxon>Leptonema</taxon>
    </lineage>
</organism>
<evidence type="ECO:0000256" key="6">
    <source>
        <dbReference type="ARBA" id="ARBA00023136"/>
    </source>
</evidence>
<keyword evidence="6 7" id="KW-0472">Membrane</keyword>
<evidence type="ECO:0000256" key="5">
    <source>
        <dbReference type="ARBA" id="ARBA00022989"/>
    </source>
</evidence>
<dbReference type="AlphaFoldDB" id="A0A833H2Q3"/>
<reference evidence="10 11" key="1">
    <citation type="submission" date="2019-10" db="EMBL/GenBank/DDBJ databases">
        <title>Extracellular Electron Transfer in a Candidatus Methanoperedens spp. Enrichment Culture.</title>
        <authorList>
            <person name="Berger S."/>
            <person name="Rangel Shaw D."/>
            <person name="Berben T."/>
            <person name="In 'T Zandt M."/>
            <person name="Frank J."/>
            <person name="Reimann J."/>
            <person name="Jetten M.S.M."/>
            <person name="Welte C.U."/>
        </authorList>
    </citation>
    <scope>NUCLEOTIDE SEQUENCE [LARGE SCALE GENOMIC DNA]</scope>
    <source>
        <strain evidence="10">SB12</strain>
    </source>
</reference>
<sequence length="420" mass="46089">MLFLAIRQLLSRPQQTILTLIGIMLGSAAYVTFSGIMLGFQVYITDQLINNDAQIRISPRDESLTEETFSGVFFPDTEVRWIRPPSGRTDSTQLTNASGWFEKLDHDPRVVAYAPQLARQVIYVNGSTSIPGRIIGIDPKRQTRVTTIESSVTEGNLDDLIRGGATIMMGAGLIEKLGARKGDNVQIVTPRGQRYPLRIAGVINTGNRMLDETIVYASVTTVQRVTGSSGEISDIVIRVQDVSQAASIATEWAVYSRDKVQSWDQTYESILSVFRMQDIVRNTTTFTIILVVAFGIYNILNMVVNQKKKEIAILRSVGFDRGDTIRLFVIQGVLLGFIGAFLGLILGAIANSFIDGMPIGSAPKSGSIRPAMGVMIISWDYLIFVKAFFLAFLSSFVASFIPARAASRLSPVEIIRSSGT</sequence>
<dbReference type="Pfam" id="PF02687">
    <property type="entry name" value="FtsX"/>
    <property type="match status" value="1"/>
</dbReference>
<evidence type="ECO:0000313" key="11">
    <source>
        <dbReference type="Proteomes" id="UP000460298"/>
    </source>
</evidence>
<gene>
    <name evidence="10" type="ORF">F9K24_06685</name>
</gene>
<keyword evidence="4 7" id="KW-0812">Transmembrane</keyword>
<dbReference type="InterPro" id="IPR003838">
    <property type="entry name" value="ABC3_permease_C"/>
</dbReference>
<comment type="subcellular location">
    <subcellularLocation>
        <location evidence="1">Cell membrane</location>
        <topology evidence="1">Multi-pass membrane protein</topology>
    </subcellularLocation>
</comment>
<comment type="similarity">
    <text evidence="2">Belongs to the ABC-4 integral membrane protein family. LolC/E subfamily.</text>
</comment>
<evidence type="ECO:0000256" key="1">
    <source>
        <dbReference type="ARBA" id="ARBA00004651"/>
    </source>
</evidence>
<feature type="transmembrane region" description="Helical" evidence="7">
    <location>
        <begin position="381"/>
        <end position="401"/>
    </location>
</feature>
<evidence type="ECO:0000259" key="9">
    <source>
        <dbReference type="Pfam" id="PF12704"/>
    </source>
</evidence>
<feature type="domain" description="ABC3 transporter permease C-terminal" evidence="8">
    <location>
        <begin position="285"/>
        <end position="411"/>
    </location>
</feature>
<dbReference type="Pfam" id="PF12704">
    <property type="entry name" value="MacB_PCD"/>
    <property type="match status" value="1"/>
</dbReference>